<feature type="compositionally biased region" description="Polar residues" evidence="1">
    <location>
        <begin position="781"/>
        <end position="792"/>
    </location>
</feature>
<sequence length="1147" mass="128766">MNGLTAEDIATFRRTPIKEMFAQLVEAYSEGDDGEVVAQLNHIAHSLKERDPPKALKYAIADASLSWRVHGRDSAALSLALIGSLLSLCGRPIDGYYVNVLAILHLIGARHLTQRMRIPPAVDRETIQHFLIPPTCDIGGVLMQLDYAIVEYSKLVDEFVEQRADFAVRHFNVNCYHLIQCFKGIVDQLFKNRESRGVRNVAYENVLTYLSILLTEYYDVQTYSLLKDISPSLPAGLEIRRLSRDVLYRIISATSSLFTTGLKRSVSFTTQRITINELFCGLNFYEDSQYRAMAAYRSISDGLLTFIHYIRRHADEQAAVQTNIQFVVTNMCDFSLVSAHFITLIRNETLKHPAFQNSSEKVVLQLKLEVLEFLDKLGDAMRQIHETLRRYTLDDFELGFDQVITLPEKAYNPELQKYSLDRSSVYVQVMPGLVIYGTSYSAISICLFDTLMMLNTYSERGAIKAEFVNNENTAKMDRLRKILDRASKWALLDKSLFIFSLFLLSDALTLVTEQGSFEQTTRLASFKDRLMLVINGSAEYVFTILRLTSTKRLDTFLQSILSAHPEEGAIAYDQAGQISLVTLSMNIHKVLFTIIRYAHTSCEPSGKESLLSGVLDTYGLMLQTLSYYAYLGEYLQFLNAVIDTLIAAVDGHTLMKYKQISSLVSLMIDASESALLDLGAAKAGQTATLVPGSYLQDTNRHLSHPLQEGERMVEGLATLRKKYNLVEQKNDLILLDFSQSFDIDAWLLEMGHIKQVRSTTVRNAYLSQHPTQAQPLPKVAPNSQGTQGTQKRTPFVKRNTEPSIKQTVEVTPRQSQSDEVKSVTSQELWHQQVQEHELAKLFQLLQETHGLEAHNLVGLETEPLGRILLLDMNNVKDFVEPEKVLLLAAFLLKRVLLHDDTQRTALNYETITVRIEDTNCARIDAFYLFDIIFGCMGTMRCKGGAGPNQGRTVRLFATKTNLISFLPLYLTTGNKLAFFNLQKNMSPSTFSFVQTPLDIQILPTLLCILGSIFPSSTIHLDALMNEAGTSLSTIPSLQGQLKQVIIRNTDLSPLKPTSVNPSISELILDNVQLQRTTIPSLVSSIATLVLRNLSSTTITAIYRCPFEDLAGLQILDLSNNPIDNCRDHFKAIALLEGSFSVILPPGI</sequence>
<dbReference type="EMBL" id="VDLU01000002">
    <property type="protein sequence ID" value="TNJ28563.1"/>
    <property type="molecule type" value="Genomic_DNA"/>
</dbReference>
<name>A0A4Z1T3K7_GIAMU</name>
<organism evidence="2 3">
    <name type="scientific">Giardia muris</name>
    <dbReference type="NCBI Taxonomy" id="5742"/>
    <lineage>
        <taxon>Eukaryota</taxon>
        <taxon>Metamonada</taxon>
        <taxon>Diplomonadida</taxon>
        <taxon>Hexamitidae</taxon>
        <taxon>Giardiinae</taxon>
        <taxon>Giardia</taxon>
    </lineage>
</organism>
<dbReference type="VEuPathDB" id="GiardiaDB:GMRT_12727"/>
<dbReference type="Gene3D" id="3.80.10.10">
    <property type="entry name" value="Ribonuclease Inhibitor"/>
    <property type="match status" value="1"/>
</dbReference>
<dbReference type="InterPro" id="IPR032675">
    <property type="entry name" value="LRR_dom_sf"/>
</dbReference>
<keyword evidence="3" id="KW-1185">Reference proteome</keyword>
<comment type="caution">
    <text evidence="2">The sequence shown here is derived from an EMBL/GenBank/DDBJ whole genome shotgun (WGS) entry which is preliminary data.</text>
</comment>
<feature type="compositionally biased region" description="Polar residues" evidence="1">
    <location>
        <begin position="801"/>
        <end position="815"/>
    </location>
</feature>
<dbReference type="AlphaFoldDB" id="A0A4Z1T3K7"/>
<accession>A0A4Z1T3K7</accession>
<evidence type="ECO:0000313" key="2">
    <source>
        <dbReference type="EMBL" id="TNJ28563.1"/>
    </source>
</evidence>
<reference evidence="2 3" key="1">
    <citation type="submission" date="2019-05" db="EMBL/GenBank/DDBJ databases">
        <title>The compact genome of Giardia muris reveals important steps in the evolution of intestinal protozoan parasites.</title>
        <authorList>
            <person name="Xu F."/>
            <person name="Jimenez-Gonzalez A."/>
            <person name="Einarsson E."/>
            <person name="Astvaldsson A."/>
            <person name="Peirasmaki D."/>
            <person name="Eckmann L."/>
            <person name="Andersson J.O."/>
            <person name="Svard S.G."/>
            <person name="Jerlstrom-Hultqvist J."/>
        </authorList>
    </citation>
    <scope>NUCLEOTIDE SEQUENCE [LARGE SCALE GENOMIC DNA]</scope>
    <source>
        <strain evidence="2 3">Roberts-Thomson</strain>
    </source>
</reference>
<evidence type="ECO:0000256" key="1">
    <source>
        <dbReference type="SAM" id="MobiDB-lite"/>
    </source>
</evidence>
<dbReference type="Proteomes" id="UP000315496">
    <property type="component" value="Chromosome 2"/>
</dbReference>
<gene>
    <name evidence="2" type="ORF">GMRT_12727</name>
</gene>
<proteinExistence type="predicted"/>
<protein>
    <submittedName>
        <fullName evidence="2">Uncharacterized protein</fullName>
    </submittedName>
</protein>
<dbReference type="SUPFAM" id="SSF52075">
    <property type="entry name" value="Outer arm dynein light chain 1"/>
    <property type="match status" value="1"/>
</dbReference>
<evidence type="ECO:0000313" key="3">
    <source>
        <dbReference type="Proteomes" id="UP000315496"/>
    </source>
</evidence>
<feature type="region of interest" description="Disordered" evidence="1">
    <location>
        <begin position="772"/>
        <end position="817"/>
    </location>
</feature>